<dbReference type="OrthoDB" id="5599753at2759"/>
<name>E2A4L0_CAMFO</name>
<evidence type="ECO:0000313" key="4">
    <source>
        <dbReference type="Proteomes" id="UP000000311"/>
    </source>
</evidence>
<dbReference type="EMBL" id="GL436710">
    <property type="protein sequence ID" value="EFN71612.1"/>
    <property type="molecule type" value="Genomic_DNA"/>
</dbReference>
<evidence type="ECO:0000256" key="1">
    <source>
        <dbReference type="SAM" id="MobiDB-lite"/>
    </source>
</evidence>
<accession>E2A4L0</accession>
<dbReference type="Pfam" id="PF10601">
    <property type="entry name" value="zf-LITAF-like"/>
    <property type="match status" value="1"/>
</dbReference>
<evidence type="ECO:0000259" key="2">
    <source>
        <dbReference type="Pfam" id="PF10601"/>
    </source>
</evidence>
<keyword evidence="4" id="KW-1185">Reference proteome</keyword>
<evidence type="ECO:0000313" key="3">
    <source>
        <dbReference type="EMBL" id="EFN71612.1"/>
    </source>
</evidence>
<organism evidence="4">
    <name type="scientific">Camponotus floridanus</name>
    <name type="common">Florida carpenter ant</name>
    <dbReference type="NCBI Taxonomy" id="104421"/>
    <lineage>
        <taxon>Eukaryota</taxon>
        <taxon>Metazoa</taxon>
        <taxon>Ecdysozoa</taxon>
        <taxon>Arthropoda</taxon>
        <taxon>Hexapoda</taxon>
        <taxon>Insecta</taxon>
        <taxon>Pterygota</taxon>
        <taxon>Neoptera</taxon>
        <taxon>Endopterygota</taxon>
        <taxon>Hymenoptera</taxon>
        <taxon>Apocrita</taxon>
        <taxon>Aculeata</taxon>
        <taxon>Formicoidea</taxon>
        <taxon>Formicidae</taxon>
        <taxon>Formicinae</taxon>
        <taxon>Camponotus</taxon>
    </lineage>
</organism>
<sequence>MGDESYGGISCDSSAVTRKMEKNIGLSAPASAPLPTAPPSYEEAIANTGAPLHPPIGSTPYPLGTAPIPMPMPYNQPPNQTTMPMPSHVYPGSSHSQPPFNAEPNSVPQSEVRVVHHVTYALGPHSVKMSCPSCHTDIKTTTISDHQPSAHICCIVLCLLGSQPLINFIKIIINFVDLLFQMLSLFMLAILYERFHECSSFLSKLQKLYWYVERLITRLQACIHMLQFSAY</sequence>
<protein>
    <recommendedName>
        <fullName evidence="2">LITAF domain-containing protein</fullName>
    </recommendedName>
</protein>
<dbReference type="InParanoid" id="E2A4L0"/>
<dbReference type="InterPro" id="IPR006629">
    <property type="entry name" value="LITAF"/>
</dbReference>
<dbReference type="OMA" id="YERFHEC"/>
<dbReference type="AlphaFoldDB" id="E2A4L0"/>
<reference evidence="3 4" key="1">
    <citation type="journal article" date="2010" name="Science">
        <title>Genomic comparison of the ants Camponotus floridanus and Harpegnathos saltator.</title>
        <authorList>
            <person name="Bonasio R."/>
            <person name="Zhang G."/>
            <person name="Ye C."/>
            <person name="Mutti N.S."/>
            <person name="Fang X."/>
            <person name="Qin N."/>
            <person name="Donahue G."/>
            <person name="Yang P."/>
            <person name="Li Q."/>
            <person name="Li C."/>
            <person name="Zhang P."/>
            <person name="Huang Z."/>
            <person name="Berger S.L."/>
            <person name="Reinberg D."/>
            <person name="Wang J."/>
            <person name="Liebig J."/>
        </authorList>
    </citation>
    <scope>NUCLEOTIDE SEQUENCE [LARGE SCALE GENOMIC DNA]</scope>
    <source>
        <strain evidence="4">C129</strain>
    </source>
</reference>
<gene>
    <name evidence="3" type="ORF">EAG_11601</name>
</gene>
<dbReference type="Proteomes" id="UP000000311">
    <property type="component" value="Unassembled WGS sequence"/>
</dbReference>
<proteinExistence type="predicted"/>
<feature type="domain" description="LITAF" evidence="2">
    <location>
        <begin position="124"/>
        <end position="169"/>
    </location>
</feature>
<dbReference type="STRING" id="104421.E2A4L0"/>
<feature type="region of interest" description="Disordered" evidence="1">
    <location>
        <begin position="27"/>
        <end position="82"/>
    </location>
</feature>